<dbReference type="PROSITE" id="PS01045">
    <property type="entry name" value="SQUALEN_PHYTOEN_SYN_2"/>
    <property type="match status" value="1"/>
</dbReference>
<evidence type="ECO:0000313" key="8">
    <source>
        <dbReference type="Proteomes" id="UP000095767"/>
    </source>
</evidence>
<dbReference type="Gene3D" id="1.10.600.10">
    <property type="entry name" value="Farnesyl Diphosphate Synthase"/>
    <property type="match status" value="2"/>
</dbReference>
<dbReference type="InterPro" id="IPR033904">
    <property type="entry name" value="Trans_IPPS_HH"/>
</dbReference>
<feature type="non-terminal residue" evidence="7">
    <location>
        <position position="1"/>
    </location>
</feature>
<dbReference type="Proteomes" id="UP000095767">
    <property type="component" value="Unassembled WGS sequence"/>
</dbReference>
<keyword evidence="4" id="KW-0808">Transferase</keyword>
<keyword evidence="8" id="KW-1185">Reference proteome</keyword>
<name>A0A1E5UNS6_9POAL</name>
<gene>
    <name evidence="7" type="ORF">BAE44_0024459</name>
</gene>
<proteinExistence type="inferred from homology"/>
<dbReference type="OrthoDB" id="6600518at2759"/>
<feature type="transmembrane region" description="Helical" evidence="6">
    <location>
        <begin position="221"/>
        <end position="241"/>
    </location>
</feature>
<evidence type="ECO:0000256" key="5">
    <source>
        <dbReference type="ARBA" id="ARBA00022746"/>
    </source>
</evidence>
<comment type="caution">
    <text evidence="7">The sequence shown here is derived from an EMBL/GenBank/DDBJ whole genome shotgun (WGS) entry which is preliminary data.</text>
</comment>
<keyword evidence="5" id="KW-0125">Carotenoid biosynthesis</keyword>
<dbReference type="PROSITE" id="PS01044">
    <property type="entry name" value="SQUALEN_PHYTOEN_SYN_1"/>
    <property type="match status" value="1"/>
</dbReference>
<evidence type="ECO:0000256" key="1">
    <source>
        <dbReference type="ARBA" id="ARBA00001805"/>
    </source>
</evidence>
<dbReference type="GO" id="GO:0010287">
    <property type="term" value="C:plastoglobule"/>
    <property type="evidence" value="ECO:0007669"/>
    <property type="project" value="UniProtKB-ARBA"/>
</dbReference>
<dbReference type="CDD" id="cd00683">
    <property type="entry name" value="Trans_IPPS_HH"/>
    <property type="match status" value="1"/>
</dbReference>
<dbReference type="EC" id="2.5.1.32" evidence="3"/>
<keyword evidence="6" id="KW-0812">Transmembrane</keyword>
<evidence type="ECO:0000313" key="7">
    <source>
        <dbReference type="EMBL" id="OEL14522.1"/>
    </source>
</evidence>
<keyword evidence="6" id="KW-0472">Membrane</keyword>
<keyword evidence="6" id="KW-1133">Transmembrane helix</keyword>
<dbReference type="GO" id="GO:0016117">
    <property type="term" value="P:carotenoid biosynthetic process"/>
    <property type="evidence" value="ECO:0007669"/>
    <property type="project" value="UniProtKB-KW"/>
</dbReference>
<dbReference type="AlphaFoldDB" id="A0A1E5UNS6"/>
<evidence type="ECO:0000256" key="4">
    <source>
        <dbReference type="ARBA" id="ARBA00022679"/>
    </source>
</evidence>
<dbReference type="InterPro" id="IPR002060">
    <property type="entry name" value="Squ/phyt_synthse"/>
</dbReference>
<sequence>HVLAASTASRAVASPACAARRRHKHDRWSSGAATFLSQAARHGRRGLGVAPPWPARAAGSNTIGCLEAEPWGAVAPAPALALPGLQVAAPAPAPGGDALAVPSEQRVHEVVLKQAALAAAAPRTARIEPEPMAGGLNAAFDRCGEVCKEYAKTFYLATQLMTPERRRAIWAIYGKQTKPAKPPHVPVPSLPGSVTAQPFRDMIEGMRMDLRKSRYRTFDELYLYCYYVAGTVGLMSVPVMGISPDSRAATEAVYKGALALGLANQLTNILRDVGEDARRGRIYLPQDELEMAGLSEADIFSGRVTDEWRGFMRGQITRARVFFRQAEEGATELNQESRWPVWASLLLYRQILDEIEANDYDNFTKRAYVPKTKKLMALPKAYLRSLMPPSSQTQSQRHYSSLT</sequence>
<dbReference type="STRING" id="888268.A0A1E5UNS6"/>
<dbReference type="PANTHER" id="PTHR31480">
    <property type="entry name" value="BIFUNCTIONAL LYCOPENE CYCLASE/PHYTOENE SYNTHASE"/>
    <property type="match status" value="1"/>
</dbReference>
<comment type="similarity">
    <text evidence="2">Belongs to the phytoene/squalene synthase family.</text>
</comment>
<organism evidence="7 8">
    <name type="scientific">Dichanthelium oligosanthes</name>
    <dbReference type="NCBI Taxonomy" id="888268"/>
    <lineage>
        <taxon>Eukaryota</taxon>
        <taxon>Viridiplantae</taxon>
        <taxon>Streptophyta</taxon>
        <taxon>Embryophyta</taxon>
        <taxon>Tracheophyta</taxon>
        <taxon>Spermatophyta</taxon>
        <taxon>Magnoliopsida</taxon>
        <taxon>Liliopsida</taxon>
        <taxon>Poales</taxon>
        <taxon>Poaceae</taxon>
        <taxon>PACMAD clade</taxon>
        <taxon>Panicoideae</taxon>
        <taxon>Panicodae</taxon>
        <taxon>Paniceae</taxon>
        <taxon>Dichantheliinae</taxon>
        <taxon>Dichanthelium</taxon>
    </lineage>
</organism>
<evidence type="ECO:0000256" key="2">
    <source>
        <dbReference type="ARBA" id="ARBA00006251"/>
    </source>
</evidence>
<dbReference type="SUPFAM" id="SSF48576">
    <property type="entry name" value="Terpenoid synthases"/>
    <property type="match status" value="1"/>
</dbReference>
<dbReference type="GO" id="GO:0046905">
    <property type="term" value="F:15-cis-phytoene synthase activity"/>
    <property type="evidence" value="ECO:0007669"/>
    <property type="project" value="UniProtKB-EC"/>
</dbReference>
<accession>A0A1E5UNS6</accession>
<reference evidence="7 8" key="1">
    <citation type="submission" date="2016-09" db="EMBL/GenBank/DDBJ databases">
        <title>The draft genome of Dichanthelium oligosanthes: A C3 panicoid grass species.</title>
        <authorList>
            <person name="Studer A.J."/>
            <person name="Schnable J.C."/>
            <person name="Brutnell T.P."/>
        </authorList>
    </citation>
    <scope>NUCLEOTIDE SEQUENCE [LARGE SCALE GENOMIC DNA]</scope>
    <source>
        <strain evidence="8">cv. Kellogg 1175</strain>
        <tissue evidence="7">Leaf</tissue>
    </source>
</reference>
<dbReference type="InterPro" id="IPR008949">
    <property type="entry name" value="Isoprenoid_synthase_dom_sf"/>
</dbReference>
<evidence type="ECO:0000256" key="6">
    <source>
        <dbReference type="SAM" id="Phobius"/>
    </source>
</evidence>
<dbReference type="EMBL" id="LWDX02069743">
    <property type="protein sequence ID" value="OEL14522.1"/>
    <property type="molecule type" value="Genomic_DNA"/>
</dbReference>
<comment type="catalytic activity">
    <reaction evidence="1">
        <text>2 (2E,6E,10E)-geranylgeranyl diphosphate = 15-cis-phytoene + 2 diphosphate</text>
        <dbReference type="Rhea" id="RHEA:34475"/>
        <dbReference type="ChEBI" id="CHEBI:27787"/>
        <dbReference type="ChEBI" id="CHEBI:33019"/>
        <dbReference type="ChEBI" id="CHEBI:58756"/>
        <dbReference type="EC" id="2.5.1.32"/>
    </reaction>
</comment>
<dbReference type="Pfam" id="PF00494">
    <property type="entry name" value="SQS_PSY"/>
    <property type="match status" value="1"/>
</dbReference>
<dbReference type="InterPro" id="IPR019845">
    <property type="entry name" value="Squalene/phytoene_synthase_CS"/>
</dbReference>
<evidence type="ECO:0000256" key="3">
    <source>
        <dbReference type="ARBA" id="ARBA00012396"/>
    </source>
</evidence>
<dbReference type="GO" id="GO:0051996">
    <property type="term" value="F:squalene synthase [NAD(P)H] activity"/>
    <property type="evidence" value="ECO:0007669"/>
    <property type="project" value="InterPro"/>
</dbReference>
<protein>
    <recommendedName>
        <fullName evidence="3">15-cis-phytoene synthase</fullName>
        <ecNumber evidence="3">2.5.1.32</ecNumber>
    </recommendedName>
</protein>